<reference evidence="6 7" key="1">
    <citation type="submission" date="2016-08" db="EMBL/GenBank/DDBJ databases">
        <title>Complete genome sequence of Spiroplasma helicoides TABS-2 (DSM 22551).</title>
        <authorList>
            <person name="Shen W.-Y."/>
            <person name="Lo W.-S."/>
            <person name="Lai Y.-C."/>
            <person name="Kuo C.-H."/>
        </authorList>
    </citation>
    <scope>NUCLEOTIDE SEQUENCE [LARGE SCALE GENOMIC DNA]</scope>
    <source>
        <strain evidence="6 7">TABS-2</strain>
    </source>
</reference>
<dbReference type="KEGG" id="shj:SHELI_v1c06540"/>
<keyword evidence="2" id="KW-0378">Hydrolase</keyword>
<dbReference type="InterPro" id="IPR027417">
    <property type="entry name" value="P-loop_NTPase"/>
</dbReference>
<dbReference type="SUPFAM" id="SSF52540">
    <property type="entry name" value="P-loop containing nucleoside triphosphate hydrolases"/>
    <property type="match status" value="1"/>
</dbReference>
<dbReference type="GO" id="GO:0003677">
    <property type="term" value="F:DNA binding"/>
    <property type="evidence" value="ECO:0007669"/>
    <property type="project" value="InterPro"/>
</dbReference>
<dbReference type="Proteomes" id="UP000094378">
    <property type="component" value="Chromosome"/>
</dbReference>
<keyword evidence="7" id="KW-1185">Reference proteome</keyword>
<accession>A0A1B3SL00</accession>
<dbReference type="Gene3D" id="3.40.50.300">
    <property type="entry name" value="P-loop containing nucleotide triphosphate hydrolases"/>
    <property type="match status" value="1"/>
</dbReference>
<sequence>MYITTDEQRKILDYINKGYNVELNSKVGTGKSTLGLIIAQSNSEKSILFLTYSQKLAVEYKILAEKENLNNIEVKSFNTFFQNSYSTDKDIKTDLDLIHLIENNTTLLDELPNYDIIIIDEAQDLDFSIYKCLTKVLAKTYKNSQLVVMGDADQNIYRFKGSDTRFLDNAQAVFKFNDREWKKAHLSKSLRLTKDITDFLNKIYYQKDYIESDISINNSFNYIVCDSADVYDLYKKLEPIFDKYKDEEIIIVTYAYRYYEQSHFSNFLNFLSSQDHLIYKQNHLDHEVSVSDYKNKIVATSVLASKGFERKVAILFDYDNEYLDYVMQDVHNKKPTNFHMVGLTRGKEKTIILNDYLSSPLRFLNKENLLKCVSTTLEDDKFNEWKEILDEPDYKYQEALKGKKYKYSVKTLLRSVLITNLKNELQGLRFYEKDLVSNYDFNEVISNISYYKQEKDNQILYTENVNILNALFFKMYYQYKKNKLDDFISKIESIFELINVENYKGELSYLLPYKERIKKFIDNYKNNDFNLMELVLIVYVFKEHKFFKLNQIQKNSWITDEQKVAAFKLYESILSDDTTFELNLELKTESIELYGVASCFDHKTKTIWDFKFTDEVSLASMLQLLVYKYIILKNENFEEYKDYQLKIFNLKKCKEMTFYLDDESIIRLVEKIISIKLENKKEIGEEQFLQKCLDWILKQ</sequence>
<organism evidence="6 7">
    <name type="scientific">Spiroplasma helicoides</name>
    <dbReference type="NCBI Taxonomy" id="216938"/>
    <lineage>
        <taxon>Bacteria</taxon>
        <taxon>Bacillati</taxon>
        <taxon>Mycoplasmatota</taxon>
        <taxon>Mollicutes</taxon>
        <taxon>Entomoplasmatales</taxon>
        <taxon>Spiroplasmataceae</taxon>
        <taxon>Spiroplasma</taxon>
    </lineage>
</organism>
<dbReference type="OrthoDB" id="387566at2"/>
<evidence type="ECO:0000259" key="5">
    <source>
        <dbReference type="Pfam" id="PF00580"/>
    </source>
</evidence>
<evidence type="ECO:0000256" key="1">
    <source>
        <dbReference type="ARBA" id="ARBA00022741"/>
    </source>
</evidence>
<dbReference type="InterPro" id="IPR000212">
    <property type="entry name" value="DNA_helicase_UvrD/REP"/>
</dbReference>
<dbReference type="InterPro" id="IPR014016">
    <property type="entry name" value="UvrD-like_ATP-bd"/>
</dbReference>
<dbReference type="PANTHER" id="PTHR11070">
    <property type="entry name" value="UVRD / RECB / PCRA DNA HELICASE FAMILY MEMBER"/>
    <property type="match status" value="1"/>
</dbReference>
<dbReference type="Pfam" id="PF00580">
    <property type="entry name" value="UvrD-helicase"/>
    <property type="match status" value="1"/>
</dbReference>
<dbReference type="GO" id="GO:0016787">
    <property type="term" value="F:hydrolase activity"/>
    <property type="evidence" value="ECO:0007669"/>
    <property type="project" value="UniProtKB-KW"/>
</dbReference>
<gene>
    <name evidence="6" type="ORF">SHELI_v1c06540</name>
</gene>
<evidence type="ECO:0000256" key="3">
    <source>
        <dbReference type="ARBA" id="ARBA00022806"/>
    </source>
</evidence>
<name>A0A1B3SL00_9MOLU</name>
<protein>
    <recommendedName>
        <fullName evidence="5">UvrD-like helicase ATP-binding domain-containing protein</fullName>
    </recommendedName>
</protein>
<dbReference type="GO" id="GO:0000725">
    <property type="term" value="P:recombinational repair"/>
    <property type="evidence" value="ECO:0007669"/>
    <property type="project" value="TreeGrafter"/>
</dbReference>
<proteinExistence type="predicted"/>
<dbReference type="STRING" id="216938.SHELI_v1c06540"/>
<dbReference type="AlphaFoldDB" id="A0A1B3SL00"/>
<keyword evidence="4" id="KW-0067">ATP-binding</keyword>
<evidence type="ECO:0000256" key="2">
    <source>
        <dbReference type="ARBA" id="ARBA00022801"/>
    </source>
</evidence>
<feature type="domain" description="UvrD-like helicase ATP-binding" evidence="5">
    <location>
        <begin position="71"/>
        <end position="173"/>
    </location>
</feature>
<dbReference type="GO" id="GO:0043138">
    <property type="term" value="F:3'-5' DNA helicase activity"/>
    <property type="evidence" value="ECO:0007669"/>
    <property type="project" value="TreeGrafter"/>
</dbReference>
<evidence type="ECO:0000256" key="4">
    <source>
        <dbReference type="ARBA" id="ARBA00022840"/>
    </source>
</evidence>
<dbReference type="EMBL" id="CP017015">
    <property type="protein sequence ID" value="AOG60605.1"/>
    <property type="molecule type" value="Genomic_DNA"/>
</dbReference>
<dbReference type="PANTHER" id="PTHR11070:SF2">
    <property type="entry name" value="ATP-DEPENDENT DNA HELICASE SRS2"/>
    <property type="match status" value="1"/>
</dbReference>
<keyword evidence="1" id="KW-0547">Nucleotide-binding</keyword>
<keyword evidence="3" id="KW-0347">Helicase</keyword>
<evidence type="ECO:0000313" key="7">
    <source>
        <dbReference type="Proteomes" id="UP000094378"/>
    </source>
</evidence>
<dbReference type="RefSeq" id="WP_069116673.1">
    <property type="nucleotide sequence ID" value="NZ_CP017015.1"/>
</dbReference>
<evidence type="ECO:0000313" key="6">
    <source>
        <dbReference type="EMBL" id="AOG60605.1"/>
    </source>
</evidence>
<dbReference type="GO" id="GO:0005524">
    <property type="term" value="F:ATP binding"/>
    <property type="evidence" value="ECO:0007669"/>
    <property type="project" value="UniProtKB-KW"/>
</dbReference>